<dbReference type="GO" id="GO:0004067">
    <property type="term" value="F:asparaginase activity"/>
    <property type="evidence" value="ECO:0007669"/>
    <property type="project" value="UniProtKB-UniRule"/>
</dbReference>
<dbReference type="STRING" id="926562.Oweho_2026"/>
<dbReference type="InterPro" id="IPR037152">
    <property type="entry name" value="L-asparaginase_N_sf"/>
</dbReference>
<dbReference type="InterPro" id="IPR027473">
    <property type="entry name" value="L-asparaginase_C"/>
</dbReference>
<dbReference type="PIRSF" id="PIRSF500176">
    <property type="entry name" value="L_ASNase"/>
    <property type="match status" value="1"/>
</dbReference>
<dbReference type="FunFam" id="3.40.50.40:FF:000001">
    <property type="entry name" value="L-asparaginase 1"/>
    <property type="match status" value="1"/>
</dbReference>
<dbReference type="PROSITE" id="PS00144">
    <property type="entry name" value="ASN_GLN_ASE_1"/>
    <property type="match status" value="1"/>
</dbReference>
<dbReference type="InterPro" id="IPR041725">
    <property type="entry name" value="L-asparaginase_I"/>
</dbReference>
<evidence type="ECO:0000313" key="9">
    <source>
        <dbReference type="Proteomes" id="UP000005631"/>
    </source>
</evidence>
<dbReference type="PIRSF" id="PIRSF001220">
    <property type="entry name" value="L-ASNase_gatD"/>
    <property type="match status" value="1"/>
</dbReference>
<dbReference type="InterPro" id="IPR040919">
    <property type="entry name" value="Asparaginase_C"/>
</dbReference>
<evidence type="ECO:0000256" key="4">
    <source>
        <dbReference type="PIRSR" id="PIRSR001220-1"/>
    </source>
</evidence>
<evidence type="ECO:0000256" key="5">
    <source>
        <dbReference type="PROSITE-ProRule" id="PRU10099"/>
    </source>
</evidence>
<dbReference type="RefSeq" id="WP_014202355.1">
    <property type="nucleotide sequence ID" value="NC_016599.1"/>
</dbReference>
<dbReference type="PATRIC" id="fig|926562.3.peg.2036"/>
<dbReference type="InterPro" id="IPR020827">
    <property type="entry name" value="Asparaginase/glutaminase_AS1"/>
</dbReference>
<organism evidence="8 9">
    <name type="scientific">Owenweeksia hongkongensis (strain DSM 17368 / CIP 108786 / JCM 12287 / NRRL B-23963 / UST20020801)</name>
    <dbReference type="NCBI Taxonomy" id="926562"/>
    <lineage>
        <taxon>Bacteria</taxon>
        <taxon>Pseudomonadati</taxon>
        <taxon>Bacteroidota</taxon>
        <taxon>Flavobacteriia</taxon>
        <taxon>Flavobacteriales</taxon>
        <taxon>Owenweeksiaceae</taxon>
        <taxon>Owenweeksia</taxon>
    </lineage>
</organism>
<protein>
    <recommendedName>
        <fullName evidence="2">asparaginase</fullName>
        <ecNumber evidence="2">3.5.1.1</ecNumber>
    </recommendedName>
</protein>
<dbReference type="CDD" id="cd08963">
    <property type="entry name" value="L-asparaginase_I"/>
    <property type="match status" value="1"/>
</dbReference>
<dbReference type="EC" id="3.5.1.1" evidence="2"/>
<evidence type="ECO:0000256" key="1">
    <source>
        <dbReference type="ARBA" id="ARBA00010518"/>
    </source>
</evidence>
<dbReference type="GO" id="GO:0009066">
    <property type="term" value="P:aspartate family amino acid metabolic process"/>
    <property type="evidence" value="ECO:0007669"/>
    <property type="project" value="UniProtKB-ARBA"/>
</dbReference>
<feature type="domain" description="Asparaginase/glutaminase C-terminal" evidence="7">
    <location>
        <begin position="216"/>
        <end position="324"/>
    </location>
</feature>
<evidence type="ECO:0000259" key="7">
    <source>
        <dbReference type="Pfam" id="PF17763"/>
    </source>
</evidence>
<dbReference type="SUPFAM" id="SSF53774">
    <property type="entry name" value="Glutaminase/Asparaginase"/>
    <property type="match status" value="1"/>
</dbReference>
<dbReference type="Gene3D" id="3.40.50.1170">
    <property type="entry name" value="L-asparaginase, N-terminal domain"/>
    <property type="match status" value="1"/>
</dbReference>
<dbReference type="NCBIfam" id="TIGR00519">
    <property type="entry name" value="asnASE_I"/>
    <property type="match status" value="1"/>
</dbReference>
<evidence type="ECO:0000313" key="8">
    <source>
        <dbReference type="EMBL" id="AEV33003.1"/>
    </source>
</evidence>
<proteinExistence type="inferred from homology"/>
<dbReference type="Pfam" id="PF17763">
    <property type="entry name" value="Asparaginase_C"/>
    <property type="match status" value="1"/>
</dbReference>
<dbReference type="SFLD" id="SFLDS00057">
    <property type="entry name" value="Glutaminase/Asparaginase"/>
    <property type="match status" value="1"/>
</dbReference>
<evidence type="ECO:0000256" key="3">
    <source>
        <dbReference type="ARBA" id="ARBA00022801"/>
    </source>
</evidence>
<comment type="similarity">
    <text evidence="1">Belongs to the asparaginase 1 family.</text>
</comment>
<evidence type="ECO:0000256" key="2">
    <source>
        <dbReference type="ARBA" id="ARBA00012920"/>
    </source>
</evidence>
<dbReference type="eggNOG" id="COG0252">
    <property type="taxonomic scope" value="Bacteria"/>
</dbReference>
<dbReference type="Pfam" id="PF00710">
    <property type="entry name" value="Asparaginase"/>
    <property type="match status" value="1"/>
</dbReference>
<dbReference type="InterPro" id="IPR006033">
    <property type="entry name" value="AsnA_fam"/>
</dbReference>
<accession>G8R309</accession>
<dbReference type="Gene3D" id="3.40.50.40">
    <property type="match status" value="1"/>
</dbReference>
<dbReference type="HOGENOM" id="CLU_019134_2_2_10"/>
<dbReference type="InterPro" id="IPR036152">
    <property type="entry name" value="Asp/glu_Ase-like_sf"/>
</dbReference>
<gene>
    <name evidence="8" type="ordered locus">Oweho_2026</name>
</gene>
<dbReference type="SMART" id="SM00870">
    <property type="entry name" value="Asparaginase"/>
    <property type="match status" value="1"/>
</dbReference>
<dbReference type="Proteomes" id="UP000005631">
    <property type="component" value="Chromosome"/>
</dbReference>
<dbReference type="InterPro" id="IPR006034">
    <property type="entry name" value="Asparaginase/glutaminase-like"/>
</dbReference>
<reference evidence="8 9" key="1">
    <citation type="journal article" date="2012" name="Stand. Genomic Sci.">
        <title>Genome sequence of the orange-pigmented seawater bacterium Owenweeksia hongkongensis type strain (UST20020801(T)).</title>
        <authorList>
            <person name="Riedel T."/>
            <person name="Held B."/>
            <person name="Nolan M."/>
            <person name="Lucas S."/>
            <person name="Lapidus A."/>
            <person name="Tice H."/>
            <person name="Del Rio T.G."/>
            <person name="Cheng J.F."/>
            <person name="Han C."/>
            <person name="Tapia R."/>
            <person name="Goodwin L.A."/>
            <person name="Pitluck S."/>
            <person name="Liolios K."/>
            <person name="Mavromatis K."/>
            <person name="Pagani I."/>
            <person name="Ivanova N."/>
            <person name="Mikhailova N."/>
            <person name="Pati A."/>
            <person name="Chen A."/>
            <person name="Palaniappan K."/>
            <person name="Rohde M."/>
            <person name="Tindall B.J."/>
            <person name="Detter J.C."/>
            <person name="Goker M."/>
            <person name="Woyke T."/>
            <person name="Bristow J."/>
            <person name="Eisen J.A."/>
            <person name="Markowitz V."/>
            <person name="Hugenholtz P."/>
            <person name="Klenk H.P."/>
            <person name="Kyrpides N.C."/>
        </authorList>
    </citation>
    <scope>NUCLEOTIDE SEQUENCE</scope>
    <source>
        <strain evidence="9">DSM 17368 / JCM 12287 / NRRL B-23963</strain>
    </source>
</reference>
<dbReference type="InterPro" id="IPR027474">
    <property type="entry name" value="L-asparaginase_N"/>
</dbReference>
<dbReference type="AlphaFoldDB" id="G8R309"/>
<dbReference type="PANTHER" id="PTHR11707:SF28">
    <property type="entry name" value="60 KDA LYSOPHOSPHOLIPASE"/>
    <property type="match status" value="1"/>
</dbReference>
<dbReference type="FunFam" id="3.40.50.1170:FF:000001">
    <property type="entry name" value="L-asparaginase 2"/>
    <property type="match status" value="1"/>
</dbReference>
<dbReference type="PANTHER" id="PTHR11707">
    <property type="entry name" value="L-ASPARAGINASE"/>
    <property type="match status" value="1"/>
</dbReference>
<sequence>MTKSKILMLYTGGTIGMMTDPETGGLKPFDFEHLLEQIPEIRLLDCEIETDSLDRPIDSSDMKPEHWLRLAKRVYDGYNQYDGFVILHGSDTMAYSSSALSFLIENLAKPVVFTGAQLPIGISRSDARENLLTALEIALARRKDNLAMIPEVAVYFEYALFRGNRIHKMSTEDFEAFQSLNYPKLAEAGVHIKYNHSFIEHPTKDSIKLYDQLDPNIGVLTVFPGMQESFIKPVIENPSIKGLLIRTFGSGNAPTDPWFLETVHEAIDRGVKVVNISQCSGGGVIQGKYEASRALKQMGVISSGDMTFEAGLTKMMFLLANFPTEDFAELYQTNLRGELSN</sequence>
<dbReference type="EMBL" id="CP003156">
    <property type="protein sequence ID" value="AEV33003.1"/>
    <property type="molecule type" value="Genomic_DNA"/>
</dbReference>
<dbReference type="PROSITE" id="PS51732">
    <property type="entry name" value="ASN_GLN_ASE_3"/>
    <property type="match status" value="1"/>
</dbReference>
<dbReference type="OrthoDB" id="9788068at2"/>
<dbReference type="PRINTS" id="PR00139">
    <property type="entry name" value="ASNGLNASE"/>
</dbReference>
<name>G8R309_OWEHD</name>
<feature type="active site" description="O-isoaspartyl threonine intermediate" evidence="4">
    <location>
        <position position="14"/>
    </location>
</feature>
<evidence type="ECO:0000259" key="6">
    <source>
        <dbReference type="Pfam" id="PF00710"/>
    </source>
</evidence>
<keyword evidence="3" id="KW-0378">Hydrolase</keyword>
<keyword evidence="9" id="KW-1185">Reference proteome</keyword>
<feature type="domain" description="L-asparaginase N-terminal" evidence="6">
    <location>
        <begin position="5"/>
        <end position="197"/>
    </location>
</feature>
<dbReference type="KEGG" id="oho:Oweho_2026"/>
<feature type="active site" evidence="5">
    <location>
        <position position="14"/>
    </location>
</feature>